<comment type="caution">
    <text evidence="1">The sequence shown here is derived from an EMBL/GenBank/DDBJ whole genome shotgun (WGS) entry which is preliminary data.</text>
</comment>
<dbReference type="RefSeq" id="WP_257529517.1">
    <property type="nucleotide sequence ID" value="NZ_JANKAS010000002.1"/>
</dbReference>
<dbReference type="EMBL" id="JANKAS010000002">
    <property type="protein sequence ID" value="MCR1898055.1"/>
    <property type="molecule type" value="Genomic_DNA"/>
</dbReference>
<dbReference type="AlphaFoldDB" id="A0AAE3HEJ5"/>
<evidence type="ECO:0000313" key="1">
    <source>
        <dbReference type="EMBL" id="MCR1898055.1"/>
    </source>
</evidence>
<accession>A0AAE3HEJ5</accession>
<keyword evidence="2" id="KW-1185">Reference proteome</keyword>
<dbReference type="InterPro" id="IPR012190">
    <property type="entry name" value="UCP036698"/>
</dbReference>
<organism evidence="1 2">
    <name type="scientific">Irregularibacter muris</name>
    <dbReference type="NCBI Taxonomy" id="1796619"/>
    <lineage>
        <taxon>Bacteria</taxon>
        <taxon>Bacillati</taxon>
        <taxon>Bacillota</taxon>
        <taxon>Clostridia</taxon>
        <taxon>Eubacteriales</taxon>
        <taxon>Eubacteriaceae</taxon>
        <taxon>Irregularibacter</taxon>
    </lineage>
</organism>
<name>A0AAE3HEJ5_9FIRM</name>
<sequence length="56" mass="6539">MANSDNIKLISRKIVEKDEQIYQIVDFLNKSLKEKNLIFGLCLKDSTKMEISIYES</sequence>
<reference evidence="1" key="1">
    <citation type="submission" date="2022-07" db="EMBL/GenBank/DDBJ databases">
        <title>Enhanced cultured diversity of the mouse gut microbiota enables custom-made synthetic communities.</title>
        <authorList>
            <person name="Afrizal A."/>
        </authorList>
    </citation>
    <scope>NUCLEOTIDE SEQUENCE</scope>
    <source>
        <strain evidence="1">DSM 28593</strain>
    </source>
</reference>
<protein>
    <submittedName>
        <fullName evidence="1">YpmA family protein</fullName>
    </submittedName>
</protein>
<dbReference type="Proteomes" id="UP001205748">
    <property type="component" value="Unassembled WGS sequence"/>
</dbReference>
<evidence type="ECO:0000313" key="2">
    <source>
        <dbReference type="Proteomes" id="UP001205748"/>
    </source>
</evidence>
<dbReference type="Pfam" id="PF14084">
    <property type="entry name" value="DUF4264"/>
    <property type="match status" value="1"/>
</dbReference>
<proteinExistence type="predicted"/>
<gene>
    <name evidence="1" type="ORF">NSA47_03500</name>
</gene>